<reference evidence="15" key="1">
    <citation type="journal article" date="2021" name="PeerJ">
        <title>Extensive microbial diversity within the chicken gut microbiome revealed by metagenomics and culture.</title>
        <authorList>
            <person name="Gilroy R."/>
            <person name="Ravi A."/>
            <person name="Getino M."/>
            <person name="Pursley I."/>
            <person name="Horton D.L."/>
            <person name="Alikhan N.F."/>
            <person name="Baker D."/>
            <person name="Gharbi K."/>
            <person name="Hall N."/>
            <person name="Watson M."/>
            <person name="Adriaenssens E.M."/>
            <person name="Foster-Nyarko E."/>
            <person name="Jarju S."/>
            <person name="Secka A."/>
            <person name="Antonio M."/>
            <person name="Oren A."/>
            <person name="Chaudhuri R.R."/>
            <person name="La Ragione R."/>
            <person name="Hildebrand F."/>
            <person name="Pallen M.J."/>
        </authorList>
    </citation>
    <scope>NUCLEOTIDE SEQUENCE</scope>
    <source>
        <strain evidence="15">ChiHjej9B8-1298</strain>
    </source>
</reference>
<evidence type="ECO:0000256" key="2">
    <source>
        <dbReference type="ARBA" id="ARBA00007090"/>
    </source>
</evidence>
<dbReference type="InterPro" id="IPR001460">
    <property type="entry name" value="PCN-bd_Tpept"/>
</dbReference>
<reference evidence="15" key="2">
    <citation type="submission" date="2021-04" db="EMBL/GenBank/DDBJ databases">
        <authorList>
            <person name="Gilroy R."/>
        </authorList>
    </citation>
    <scope>NUCLEOTIDE SEQUENCE</scope>
    <source>
        <strain evidence="15">ChiHjej9B8-1298</strain>
    </source>
</reference>
<accession>A0A9D2EB29</accession>
<evidence type="ECO:0000259" key="12">
    <source>
        <dbReference type="Pfam" id="PF00905"/>
    </source>
</evidence>
<keyword evidence="4" id="KW-0121">Carboxypeptidase</keyword>
<evidence type="ECO:0000256" key="4">
    <source>
        <dbReference type="ARBA" id="ARBA00022645"/>
    </source>
</evidence>
<dbReference type="GO" id="GO:0030288">
    <property type="term" value="C:outer membrane-bounded periplasmic space"/>
    <property type="evidence" value="ECO:0007669"/>
    <property type="project" value="TreeGrafter"/>
</dbReference>
<evidence type="ECO:0000256" key="5">
    <source>
        <dbReference type="ARBA" id="ARBA00022670"/>
    </source>
</evidence>
<keyword evidence="5" id="KW-0645">Protease</keyword>
<dbReference type="InterPro" id="IPR011815">
    <property type="entry name" value="PBP_1c"/>
</dbReference>
<evidence type="ECO:0000256" key="11">
    <source>
        <dbReference type="ARBA" id="ARBA00049902"/>
    </source>
</evidence>
<keyword evidence="6" id="KW-0328">Glycosyltransferase</keyword>
<dbReference type="Gene3D" id="1.10.3810.10">
    <property type="entry name" value="Biosynthetic peptidoglycan transglycosylase-like"/>
    <property type="match status" value="1"/>
</dbReference>
<evidence type="ECO:0000256" key="7">
    <source>
        <dbReference type="ARBA" id="ARBA00022679"/>
    </source>
</evidence>
<dbReference type="Pfam" id="PF00905">
    <property type="entry name" value="Transpeptidase"/>
    <property type="match status" value="1"/>
</dbReference>
<feature type="domain" description="Glycosyl transferase family 51" evidence="13">
    <location>
        <begin position="66"/>
        <end position="228"/>
    </location>
</feature>
<dbReference type="PROSITE" id="PS51257">
    <property type="entry name" value="PROKAR_LIPOPROTEIN"/>
    <property type="match status" value="1"/>
</dbReference>
<dbReference type="Pfam" id="PF06832">
    <property type="entry name" value="BiPBP_C"/>
    <property type="match status" value="1"/>
</dbReference>
<keyword evidence="8" id="KW-0378">Hydrolase</keyword>
<dbReference type="EMBL" id="DXBX01000091">
    <property type="protein sequence ID" value="HIZ34090.1"/>
    <property type="molecule type" value="Genomic_DNA"/>
</dbReference>
<evidence type="ECO:0000256" key="8">
    <source>
        <dbReference type="ARBA" id="ARBA00022801"/>
    </source>
</evidence>
<dbReference type="GO" id="GO:0009252">
    <property type="term" value="P:peptidoglycan biosynthetic process"/>
    <property type="evidence" value="ECO:0007669"/>
    <property type="project" value="InterPro"/>
</dbReference>
<dbReference type="PANTHER" id="PTHR32282">
    <property type="entry name" value="BINDING PROTEIN TRANSPEPTIDASE, PUTATIVE-RELATED"/>
    <property type="match status" value="1"/>
</dbReference>
<protein>
    <recommendedName>
        <fullName evidence="10">peptidoglycan glycosyltransferase</fullName>
        <ecNumber evidence="10">2.4.99.28</ecNumber>
    </recommendedName>
</protein>
<dbReference type="InterPro" id="IPR023346">
    <property type="entry name" value="Lysozyme-like_dom_sf"/>
</dbReference>
<feature type="domain" description="Penicillin-binding protein transpeptidase" evidence="12">
    <location>
        <begin position="310"/>
        <end position="552"/>
    </location>
</feature>
<dbReference type="InterPro" id="IPR001264">
    <property type="entry name" value="Glyco_trans_51"/>
</dbReference>
<dbReference type="GO" id="GO:0006508">
    <property type="term" value="P:proteolysis"/>
    <property type="evidence" value="ECO:0007669"/>
    <property type="project" value="UniProtKB-KW"/>
</dbReference>
<dbReference type="InterPro" id="IPR012338">
    <property type="entry name" value="Beta-lactam/transpept-like"/>
</dbReference>
<evidence type="ECO:0000313" key="15">
    <source>
        <dbReference type="EMBL" id="HIZ34090.1"/>
    </source>
</evidence>
<dbReference type="NCBIfam" id="TIGR02073">
    <property type="entry name" value="PBP_1c"/>
    <property type="match status" value="1"/>
</dbReference>
<dbReference type="InterPro" id="IPR009647">
    <property type="entry name" value="PBP_C"/>
</dbReference>
<dbReference type="Proteomes" id="UP000824028">
    <property type="component" value="Unassembled WGS sequence"/>
</dbReference>
<gene>
    <name evidence="15" type="primary">pbpC</name>
    <name evidence="15" type="ORF">H9814_11285</name>
</gene>
<dbReference type="GO" id="GO:0004180">
    <property type="term" value="F:carboxypeptidase activity"/>
    <property type="evidence" value="ECO:0007669"/>
    <property type="project" value="UniProtKB-KW"/>
</dbReference>
<name>A0A9D2EB29_9BACE</name>
<evidence type="ECO:0000256" key="10">
    <source>
        <dbReference type="ARBA" id="ARBA00044770"/>
    </source>
</evidence>
<feature type="domain" description="Penicillin-binding C-terminal" evidence="14">
    <location>
        <begin position="684"/>
        <end position="772"/>
    </location>
</feature>
<evidence type="ECO:0000256" key="9">
    <source>
        <dbReference type="ARBA" id="ARBA00023268"/>
    </source>
</evidence>
<comment type="similarity">
    <text evidence="2">In the C-terminal section; belongs to the transpeptidase family.</text>
</comment>
<evidence type="ECO:0000256" key="3">
    <source>
        <dbReference type="ARBA" id="ARBA00007739"/>
    </source>
</evidence>
<dbReference type="AlphaFoldDB" id="A0A9D2EB29"/>
<evidence type="ECO:0000313" key="16">
    <source>
        <dbReference type="Proteomes" id="UP000824028"/>
    </source>
</evidence>
<dbReference type="Gene3D" id="3.40.710.10">
    <property type="entry name" value="DD-peptidase/beta-lactamase superfamily"/>
    <property type="match status" value="1"/>
</dbReference>
<keyword evidence="7" id="KW-0808">Transferase</keyword>
<evidence type="ECO:0000259" key="14">
    <source>
        <dbReference type="Pfam" id="PF06832"/>
    </source>
</evidence>
<dbReference type="SUPFAM" id="SSF56601">
    <property type="entry name" value="beta-lactamase/transpeptidase-like"/>
    <property type="match status" value="1"/>
</dbReference>
<proteinExistence type="inferred from homology"/>
<comment type="catalytic activity">
    <reaction evidence="11">
        <text>[GlcNAc-(1-&gt;4)-Mur2Ac(oyl-L-Ala-gamma-D-Glu-L-Lys-D-Ala-D-Ala)](n)-di-trans,octa-cis-undecaprenyl diphosphate + beta-D-GlcNAc-(1-&gt;4)-Mur2Ac(oyl-L-Ala-gamma-D-Glu-L-Lys-D-Ala-D-Ala)-di-trans,octa-cis-undecaprenyl diphosphate = [GlcNAc-(1-&gt;4)-Mur2Ac(oyl-L-Ala-gamma-D-Glu-L-Lys-D-Ala-D-Ala)](n+1)-di-trans,octa-cis-undecaprenyl diphosphate + di-trans,octa-cis-undecaprenyl diphosphate + H(+)</text>
        <dbReference type="Rhea" id="RHEA:23708"/>
        <dbReference type="Rhea" id="RHEA-COMP:9602"/>
        <dbReference type="Rhea" id="RHEA-COMP:9603"/>
        <dbReference type="ChEBI" id="CHEBI:15378"/>
        <dbReference type="ChEBI" id="CHEBI:58405"/>
        <dbReference type="ChEBI" id="CHEBI:60033"/>
        <dbReference type="ChEBI" id="CHEBI:78435"/>
        <dbReference type="EC" id="2.4.99.28"/>
    </reaction>
</comment>
<evidence type="ECO:0000259" key="13">
    <source>
        <dbReference type="Pfam" id="PF00912"/>
    </source>
</evidence>
<sequence length="776" mass="85831">MKRRIYTIIKGVTRLSPWRKVGLLCIAGLLLAYACCLPRHLFRVPYATVVTDRHGELLGARIAKDGQWRFPPCDTVPAKFVRCLLAFEDKHFYHHPGVNPLSIARAAWQNLRQGRIVSGGSTLTMQTIRLSRNRPRTFSEKLVEMILATRLELRYSKDEILALYASHAPFGGNVVGLDAAAWRYFAHPSSELSWAEAATLAVLPNAPSSIHPGKGREALLRKRNRVLHLLLEQGDITPSDYALALDEPLPDAPLPLPRIAPHLVDRLAAESPGHTLVSTLDKTLQQQMEALAERHSQEFARSDIRHLALLVIDLRDNQVVAYCGNTGLGQSADGSQVDIIRAPRSTGSILKPFLYYAALEEGLILPHTLLPDVPVNINGFAPQNFSRQFEGAVPASDALARSLNIPAVHLLQQYGVPKFHELLRQAGLTTLHRPPSHYGLSLILGGAEATLWDVTSLYAKMGRCLLGLLQTTPHLLASQTAEEGGNFFHPGGTWQVFDALTEVNRPEEIDWKSIPSMHPVAWKTGTSYGFRDAWAVGVTPRYAVGVWVGNASGEGKPGLVGARTAGPVLFDVLSLLPAAPAWFERPEGIFVDAEVCRLSGHLKSRFCEETDTVLILPAGRRTAACPYHHPVLLTADGTYRVHREYAAGEPTQEANWFVLPPVWEWYYRQHHPEYRPLPPFKAGQGEDAFQSLQFIYPTPGARITLPRQLDGTPGHLVARVAHGQANATLYWHLDDTYLGETHDFHEMLLQPAPGRHSLTVVDGEGDTASVTFRIEE</sequence>
<dbReference type="Pfam" id="PF00912">
    <property type="entry name" value="Transgly"/>
    <property type="match status" value="1"/>
</dbReference>
<dbReference type="EC" id="2.4.99.28" evidence="10"/>
<evidence type="ECO:0000256" key="1">
    <source>
        <dbReference type="ARBA" id="ARBA00004752"/>
    </source>
</evidence>
<keyword evidence="9" id="KW-0511">Multifunctional enzyme</keyword>
<comment type="caution">
    <text evidence="15">The sequence shown here is derived from an EMBL/GenBank/DDBJ whole genome shotgun (WGS) entry which is preliminary data.</text>
</comment>
<dbReference type="SUPFAM" id="SSF53955">
    <property type="entry name" value="Lysozyme-like"/>
    <property type="match status" value="1"/>
</dbReference>
<evidence type="ECO:0000256" key="6">
    <source>
        <dbReference type="ARBA" id="ARBA00022676"/>
    </source>
</evidence>
<comment type="similarity">
    <text evidence="3">In the N-terminal section; belongs to the glycosyltransferase 51 family.</text>
</comment>
<dbReference type="GO" id="GO:0008658">
    <property type="term" value="F:penicillin binding"/>
    <property type="evidence" value="ECO:0007669"/>
    <property type="project" value="InterPro"/>
</dbReference>
<dbReference type="InterPro" id="IPR050396">
    <property type="entry name" value="Glycosyltr_51/Transpeptidase"/>
</dbReference>
<dbReference type="GO" id="GO:0008955">
    <property type="term" value="F:peptidoglycan glycosyltransferase activity"/>
    <property type="evidence" value="ECO:0007669"/>
    <property type="project" value="UniProtKB-EC"/>
</dbReference>
<organism evidence="15 16">
    <name type="scientific">Candidatus Bacteroides merdigallinarum</name>
    <dbReference type="NCBI Taxonomy" id="2838473"/>
    <lineage>
        <taxon>Bacteria</taxon>
        <taxon>Pseudomonadati</taxon>
        <taxon>Bacteroidota</taxon>
        <taxon>Bacteroidia</taxon>
        <taxon>Bacteroidales</taxon>
        <taxon>Bacteroidaceae</taxon>
        <taxon>Bacteroides</taxon>
    </lineage>
</organism>
<dbReference type="InterPro" id="IPR036950">
    <property type="entry name" value="PBP_transglycosylase"/>
</dbReference>
<comment type="pathway">
    <text evidence="1">Cell wall biogenesis; peptidoglycan biosynthesis.</text>
</comment>
<dbReference type="PANTHER" id="PTHR32282:SF15">
    <property type="entry name" value="PENICILLIN-BINDING PROTEIN 1C"/>
    <property type="match status" value="1"/>
</dbReference>